<dbReference type="AlphaFoldDB" id="A0A9K3HQS0"/>
<reference evidence="1" key="1">
    <citation type="journal article" date="2017" name="Nature">
        <title>The sunflower genome provides insights into oil metabolism, flowering and Asterid evolution.</title>
        <authorList>
            <person name="Badouin H."/>
            <person name="Gouzy J."/>
            <person name="Grassa C.J."/>
            <person name="Murat F."/>
            <person name="Staton S.E."/>
            <person name="Cottret L."/>
            <person name="Lelandais-Briere C."/>
            <person name="Owens G.L."/>
            <person name="Carrere S."/>
            <person name="Mayjonade B."/>
            <person name="Legrand L."/>
            <person name="Gill N."/>
            <person name="Kane N.C."/>
            <person name="Bowers J.E."/>
            <person name="Hubner S."/>
            <person name="Bellec A."/>
            <person name="Berard A."/>
            <person name="Berges H."/>
            <person name="Blanchet N."/>
            <person name="Boniface M.C."/>
            <person name="Brunel D."/>
            <person name="Catrice O."/>
            <person name="Chaidir N."/>
            <person name="Claudel C."/>
            <person name="Donnadieu C."/>
            <person name="Faraut T."/>
            <person name="Fievet G."/>
            <person name="Helmstetter N."/>
            <person name="King M."/>
            <person name="Knapp S.J."/>
            <person name="Lai Z."/>
            <person name="Le Paslier M.C."/>
            <person name="Lippi Y."/>
            <person name="Lorenzon L."/>
            <person name="Mandel J.R."/>
            <person name="Marage G."/>
            <person name="Marchand G."/>
            <person name="Marquand E."/>
            <person name="Bret-Mestries E."/>
            <person name="Morien E."/>
            <person name="Nambeesan S."/>
            <person name="Nguyen T."/>
            <person name="Pegot-Espagnet P."/>
            <person name="Pouilly N."/>
            <person name="Raftis F."/>
            <person name="Sallet E."/>
            <person name="Schiex T."/>
            <person name="Thomas J."/>
            <person name="Vandecasteele C."/>
            <person name="Vares D."/>
            <person name="Vear F."/>
            <person name="Vautrin S."/>
            <person name="Crespi M."/>
            <person name="Mangin B."/>
            <person name="Burke J.M."/>
            <person name="Salse J."/>
            <person name="Munos S."/>
            <person name="Vincourt P."/>
            <person name="Rieseberg L.H."/>
            <person name="Langlade N.B."/>
        </authorList>
    </citation>
    <scope>NUCLEOTIDE SEQUENCE</scope>
    <source>
        <tissue evidence="1">Leaves</tissue>
    </source>
</reference>
<dbReference type="EMBL" id="MNCJ02000326">
    <property type="protein sequence ID" value="KAF5782684.1"/>
    <property type="molecule type" value="Genomic_DNA"/>
</dbReference>
<sequence length="136" mass="15443">MLGLRDFLDSIFYVKPQAFTGSLREFIFKELKSKSELADDLDTAKEISTARGDWVLRVEEDGWAGLLKYVAGVDYDQSLILWHIATELLYNQDPSTDSSSKDKENRDNSKLLSDYMLLLDIMSGSISQRCRPGLDP</sequence>
<name>A0A9K3HQS0_HELAN</name>
<evidence type="ECO:0000313" key="2">
    <source>
        <dbReference type="Proteomes" id="UP000215914"/>
    </source>
</evidence>
<protein>
    <submittedName>
        <fullName evidence="1">Uncharacterized protein</fullName>
    </submittedName>
</protein>
<dbReference type="Proteomes" id="UP000215914">
    <property type="component" value="Unassembled WGS sequence"/>
</dbReference>
<dbReference type="Gramene" id="mRNA:HanXRQr2_Chr11g0498891">
    <property type="protein sequence ID" value="CDS:HanXRQr2_Chr11g0498891.1"/>
    <property type="gene ID" value="HanXRQr2_Chr11g0498891"/>
</dbReference>
<keyword evidence="2" id="KW-1185">Reference proteome</keyword>
<evidence type="ECO:0000313" key="1">
    <source>
        <dbReference type="EMBL" id="KAF5782684.1"/>
    </source>
</evidence>
<reference evidence="1" key="2">
    <citation type="submission" date="2020-06" db="EMBL/GenBank/DDBJ databases">
        <title>Helianthus annuus Genome sequencing and assembly Release 2.</title>
        <authorList>
            <person name="Gouzy J."/>
            <person name="Langlade N."/>
            <person name="Munos S."/>
        </authorList>
    </citation>
    <scope>NUCLEOTIDE SEQUENCE</scope>
    <source>
        <tissue evidence="1">Leaves</tissue>
    </source>
</reference>
<proteinExistence type="predicted"/>
<organism evidence="1 2">
    <name type="scientific">Helianthus annuus</name>
    <name type="common">Common sunflower</name>
    <dbReference type="NCBI Taxonomy" id="4232"/>
    <lineage>
        <taxon>Eukaryota</taxon>
        <taxon>Viridiplantae</taxon>
        <taxon>Streptophyta</taxon>
        <taxon>Embryophyta</taxon>
        <taxon>Tracheophyta</taxon>
        <taxon>Spermatophyta</taxon>
        <taxon>Magnoliopsida</taxon>
        <taxon>eudicotyledons</taxon>
        <taxon>Gunneridae</taxon>
        <taxon>Pentapetalae</taxon>
        <taxon>asterids</taxon>
        <taxon>campanulids</taxon>
        <taxon>Asterales</taxon>
        <taxon>Asteraceae</taxon>
        <taxon>Asteroideae</taxon>
        <taxon>Heliantheae alliance</taxon>
        <taxon>Heliantheae</taxon>
        <taxon>Helianthus</taxon>
    </lineage>
</organism>
<comment type="caution">
    <text evidence="1">The sequence shown here is derived from an EMBL/GenBank/DDBJ whole genome shotgun (WGS) entry which is preliminary data.</text>
</comment>
<gene>
    <name evidence="1" type="ORF">HanXRQr2_Chr11g0498891</name>
</gene>
<accession>A0A9K3HQS0</accession>